<sequence>MPSAAEVKALYRALLKEGRKFPNYNIREYVKRKTKEDFRAHKAEADASVVEQLWTKAKSEYEIAKRQAVVYGMYARCQRSIMDVPLQAVLQEQASSGPYGGK</sequence>
<dbReference type="InterPro" id="IPR045297">
    <property type="entry name" value="Complex1_LYR_LYRM4"/>
</dbReference>
<gene>
    <name evidence="2" type="ORF">WJX72_000887</name>
</gene>
<dbReference type="PANTHER" id="PTHR47158">
    <property type="entry name" value="OS08G0239000 PROTEIN"/>
    <property type="match status" value="1"/>
</dbReference>
<dbReference type="PANTHER" id="PTHR47158:SF1">
    <property type="entry name" value="OS08G0239000 PROTEIN"/>
    <property type="match status" value="1"/>
</dbReference>
<accession>A0AAW1QNU8</accession>
<dbReference type="InterPro" id="IPR008011">
    <property type="entry name" value="Complex1_LYR_dom"/>
</dbReference>
<dbReference type="Pfam" id="PF05347">
    <property type="entry name" value="Complex1_LYR"/>
    <property type="match status" value="1"/>
</dbReference>
<protein>
    <recommendedName>
        <fullName evidence="1">Complex 1 LYR protein domain-containing protein</fullName>
    </recommendedName>
</protein>
<keyword evidence="3" id="KW-1185">Reference proteome</keyword>
<dbReference type="Proteomes" id="UP001489004">
    <property type="component" value="Unassembled WGS sequence"/>
</dbReference>
<dbReference type="AlphaFoldDB" id="A0AAW1QNU8"/>
<organism evidence="2 3">
    <name type="scientific">[Myrmecia] bisecta</name>
    <dbReference type="NCBI Taxonomy" id="41462"/>
    <lineage>
        <taxon>Eukaryota</taxon>
        <taxon>Viridiplantae</taxon>
        <taxon>Chlorophyta</taxon>
        <taxon>core chlorophytes</taxon>
        <taxon>Trebouxiophyceae</taxon>
        <taxon>Trebouxiales</taxon>
        <taxon>Trebouxiaceae</taxon>
        <taxon>Myrmecia</taxon>
    </lineage>
</organism>
<dbReference type="GO" id="GO:0016226">
    <property type="term" value="P:iron-sulfur cluster assembly"/>
    <property type="evidence" value="ECO:0007669"/>
    <property type="project" value="InterPro"/>
</dbReference>
<proteinExistence type="predicted"/>
<dbReference type="EMBL" id="JALJOR010000002">
    <property type="protein sequence ID" value="KAK9823181.1"/>
    <property type="molecule type" value="Genomic_DNA"/>
</dbReference>
<name>A0AAW1QNU8_9CHLO</name>
<dbReference type="CDD" id="cd20264">
    <property type="entry name" value="Complex1_LYR_LYRM4"/>
    <property type="match status" value="1"/>
</dbReference>
<evidence type="ECO:0000313" key="2">
    <source>
        <dbReference type="EMBL" id="KAK9823181.1"/>
    </source>
</evidence>
<evidence type="ECO:0000259" key="1">
    <source>
        <dbReference type="Pfam" id="PF05347"/>
    </source>
</evidence>
<reference evidence="2 3" key="1">
    <citation type="journal article" date="2024" name="Nat. Commun.">
        <title>Phylogenomics reveals the evolutionary origins of lichenization in chlorophyte algae.</title>
        <authorList>
            <person name="Puginier C."/>
            <person name="Libourel C."/>
            <person name="Otte J."/>
            <person name="Skaloud P."/>
            <person name="Haon M."/>
            <person name="Grisel S."/>
            <person name="Petersen M."/>
            <person name="Berrin J.G."/>
            <person name="Delaux P.M."/>
            <person name="Dal Grande F."/>
            <person name="Keller J."/>
        </authorList>
    </citation>
    <scope>NUCLEOTIDE SEQUENCE [LARGE SCALE GENOMIC DNA]</scope>
    <source>
        <strain evidence="2 3">SAG 2043</strain>
    </source>
</reference>
<evidence type="ECO:0000313" key="3">
    <source>
        <dbReference type="Proteomes" id="UP001489004"/>
    </source>
</evidence>
<comment type="caution">
    <text evidence="2">The sequence shown here is derived from an EMBL/GenBank/DDBJ whole genome shotgun (WGS) entry which is preliminary data.</text>
</comment>
<feature type="domain" description="Complex 1 LYR protein" evidence="1">
    <location>
        <begin position="6"/>
        <end position="61"/>
    </location>
</feature>